<dbReference type="InterPro" id="IPR021584">
    <property type="entry name" value="TSP9"/>
</dbReference>
<feature type="region of interest" description="Disordered" evidence="1">
    <location>
        <begin position="130"/>
        <end position="179"/>
    </location>
</feature>
<gene>
    <name evidence="2" type="primary">LOC123453123</name>
</gene>
<dbReference type="AlphaFoldDB" id="A0A8I6YWV5"/>
<dbReference type="PANTHER" id="PTHR36370">
    <property type="entry name" value="THYLAKOID SOLUBLE PHOSPHOPROTEIN"/>
    <property type="match status" value="1"/>
</dbReference>
<reference evidence="2" key="3">
    <citation type="submission" date="2022-01" db="UniProtKB">
        <authorList>
            <consortium name="EnsemblPlants"/>
        </authorList>
    </citation>
    <scope>IDENTIFICATION</scope>
    <source>
        <strain evidence="2">subsp. vulgare</strain>
    </source>
</reference>
<reference evidence="3" key="1">
    <citation type="journal article" date="2012" name="Nature">
        <title>A physical, genetic and functional sequence assembly of the barley genome.</title>
        <authorList>
            <consortium name="The International Barley Genome Sequencing Consortium"/>
            <person name="Mayer K.F."/>
            <person name="Waugh R."/>
            <person name="Brown J.W."/>
            <person name="Schulman A."/>
            <person name="Langridge P."/>
            <person name="Platzer M."/>
            <person name="Fincher G.B."/>
            <person name="Muehlbauer G.J."/>
            <person name="Sato K."/>
            <person name="Close T.J."/>
            <person name="Wise R.P."/>
            <person name="Stein N."/>
        </authorList>
    </citation>
    <scope>NUCLEOTIDE SEQUENCE [LARGE SCALE GENOMIC DNA]</scope>
    <source>
        <strain evidence="3">cv. Morex</strain>
    </source>
</reference>
<protein>
    <submittedName>
        <fullName evidence="2">Uncharacterized protein</fullName>
    </submittedName>
</protein>
<evidence type="ECO:0000313" key="2">
    <source>
        <dbReference type="EnsemblPlants" id="HORVU.MOREX.r3.5HG0527780.1.CDS1"/>
    </source>
</evidence>
<proteinExistence type="predicted"/>
<dbReference type="OMA" id="YMATRSP"/>
<accession>A0A8I6YWV5</accession>
<keyword evidence="3" id="KW-1185">Reference proteome</keyword>
<dbReference type="Gramene" id="HORVU.MOREX.r2.5HG0439050.1">
    <property type="protein sequence ID" value="HORVU.MOREX.r2.5HG0439050.1.CDS.1"/>
    <property type="gene ID" value="HORVU.MOREX.r2.5HG0439050"/>
</dbReference>
<evidence type="ECO:0000256" key="1">
    <source>
        <dbReference type="SAM" id="MobiDB-lite"/>
    </source>
</evidence>
<dbReference type="Gramene" id="HORVU.MOREX.r3.5HG0527780.1">
    <property type="protein sequence ID" value="HORVU.MOREX.r3.5HG0527780.1.CDS1"/>
    <property type="gene ID" value="HORVU.MOREX.r3.5HG0527780"/>
</dbReference>
<dbReference type="EnsemblPlants" id="HORVU.MOREX.r3.5HG0527780.1">
    <property type="protein sequence ID" value="HORVU.MOREX.r3.5HG0527780.1.CDS1"/>
    <property type="gene ID" value="HORVU.MOREX.r3.5HG0527780"/>
</dbReference>
<dbReference type="Pfam" id="PF11493">
    <property type="entry name" value="TSP9"/>
    <property type="match status" value="1"/>
</dbReference>
<dbReference type="Proteomes" id="UP000011116">
    <property type="component" value="Chromosome 5H"/>
</dbReference>
<name>A0A8I6YWV5_HORVV</name>
<feature type="region of interest" description="Disordered" evidence="1">
    <location>
        <begin position="74"/>
        <end position="101"/>
    </location>
</feature>
<sequence length="179" mass="18259">MVRISRLWPPSPPVRLPPAHAYMATRSPPSPSSIVPPYTHFAAKNRQGIQGSYLALAMASVGFGSSVAAVAPASASSAGRSSLRPRRTRLAVPAATRGTPAPAKKEKSILDFIVSAIVKDEQEFIETNPLLNKVDGPAPSAGGTASRKAGGTTSAGKKPAADSEGGGGFNLGGLFAKKG</sequence>
<organism evidence="2 3">
    <name type="scientific">Hordeum vulgare subsp. vulgare</name>
    <name type="common">Domesticated barley</name>
    <dbReference type="NCBI Taxonomy" id="112509"/>
    <lineage>
        <taxon>Eukaryota</taxon>
        <taxon>Viridiplantae</taxon>
        <taxon>Streptophyta</taxon>
        <taxon>Embryophyta</taxon>
        <taxon>Tracheophyta</taxon>
        <taxon>Spermatophyta</taxon>
        <taxon>Magnoliopsida</taxon>
        <taxon>Liliopsida</taxon>
        <taxon>Poales</taxon>
        <taxon>Poaceae</taxon>
        <taxon>BOP clade</taxon>
        <taxon>Pooideae</taxon>
        <taxon>Triticodae</taxon>
        <taxon>Triticeae</taxon>
        <taxon>Hordeinae</taxon>
        <taxon>Hordeum</taxon>
    </lineage>
</organism>
<dbReference type="PANTHER" id="PTHR36370:SF2">
    <property type="entry name" value="THYLAKOID SOLUBLE PHOSPHOPROTEIN TSP9"/>
    <property type="match status" value="1"/>
</dbReference>
<evidence type="ECO:0000313" key="3">
    <source>
        <dbReference type="Proteomes" id="UP000011116"/>
    </source>
</evidence>
<dbReference type="InterPro" id="IPR037244">
    <property type="entry name" value="TSP9_sf"/>
</dbReference>
<reference evidence="2" key="2">
    <citation type="submission" date="2020-10" db="EMBL/GenBank/DDBJ databases">
        <authorList>
            <person name="Scholz U."/>
            <person name="Mascher M."/>
            <person name="Fiebig A."/>
        </authorList>
    </citation>
    <scope>NUCLEOTIDE SEQUENCE [LARGE SCALE GENOMIC DNA]</scope>
    <source>
        <strain evidence="2">cv. Morex</strain>
    </source>
</reference>
<dbReference type="SUPFAM" id="SSF144256">
    <property type="entry name" value="TSP9-like"/>
    <property type="match status" value="1"/>
</dbReference>